<feature type="region of interest" description="Disordered" evidence="1">
    <location>
        <begin position="1"/>
        <end position="28"/>
    </location>
</feature>
<organism evidence="2">
    <name type="scientific">Arion vulgaris</name>
    <dbReference type="NCBI Taxonomy" id="1028688"/>
    <lineage>
        <taxon>Eukaryota</taxon>
        <taxon>Metazoa</taxon>
        <taxon>Spiralia</taxon>
        <taxon>Lophotrochozoa</taxon>
        <taxon>Mollusca</taxon>
        <taxon>Gastropoda</taxon>
        <taxon>Heterobranchia</taxon>
        <taxon>Euthyneura</taxon>
        <taxon>Panpulmonata</taxon>
        <taxon>Eupulmonata</taxon>
        <taxon>Stylommatophora</taxon>
        <taxon>Helicina</taxon>
        <taxon>Arionoidea</taxon>
        <taxon>Arionidae</taxon>
        <taxon>Arion</taxon>
    </lineage>
</organism>
<evidence type="ECO:0000313" key="2">
    <source>
        <dbReference type="EMBL" id="CEK53491.1"/>
    </source>
</evidence>
<evidence type="ECO:0008006" key="3">
    <source>
        <dbReference type="Google" id="ProtNLM"/>
    </source>
</evidence>
<proteinExistence type="predicted"/>
<reference evidence="2" key="1">
    <citation type="submission" date="2014-12" db="EMBL/GenBank/DDBJ databases">
        <title>Insight into the proteome of Arion vulgaris.</title>
        <authorList>
            <person name="Aradska J."/>
            <person name="Bulat T."/>
            <person name="Smidak R."/>
            <person name="Sarate P."/>
            <person name="Gangsoo J."/>
            <person name="Sialana F."/>
            <person name="Bilban M."/>
            <person name="Lubec G."/>
        </authorList>
    </citation>
    <scope>NUCLEOTIDE SEQUENCE</scope>
    <source>
        <tissue evidence="2">Skin</tissue>
    </source>
</reference>
<name>A0A0B6YCF1_9EUPU</name>
<dbReference type="EMBL" id="HACG01006626">
    <property type="protein sequence ID" value="CEK53491.1"/>
    <property type="molecule type" value="Transcribed_RNA"/>
</dbReference>
<feature type="non-terminal residue" evidence="2">
    <location>
        <position position="158"/>
    </location>
</feature>
<dbReference type="Gene3D" id="3.30.160.60">
    <property type="entry name" value="Classic Zinc Finger"/>
    <property type="match status" value="1"/>
</dbReference>
<feature type="compositionally biased region" description="Basic and acidic residues" evidence="1">
    <location>
        <begin position="48"/>
        <end position="61"/>
    </location>
</feature>
<accession>A0A0B6YCF1</accession>
<feature type="region of interest" description="Disordered" evidence="1">
    <location>
        <begin position="47"/>
        <end position="67"/>
    </location>
</feature>
<gene>
    <name evidence="2" type="primary">ORF20468</name>
</gene>
<evidence type="ECO:0000256" key="1">
    <source>
        <dbReference type="SAM" id="MobiDB-lite"/>
    </source>
</evidence>
<protein>
    <recommendedName>
        <fullName evidence="3">C2H2-type domain-containing protein</fullName>
    </recommendedName>
</protein>
<sequence length="158" mass="17832">MADIKQELDCETEENSDTNMSDEAINLEQDCQRHTVNLETVDEEVLEEMNRDSKTESRMPERGTSLDSIGCHGSTINVCDTRNDFLPTLQNGDCMQESNNILSMSEKNDNLHSVDGGDRLQGSIILQNQHDRFKHKRTSNEQKPYSCVICGTGFSQKS</sequence>
<dbReference type="AlphaFoldDB" id="A0A0B6YCF1"/>